<keyword evidence="1 3" id="KW-0378">Hydrolase</keyword>
<dbReference type="RefSeq" id="WP_230525524.1">
    <property type="nucleotide sequence ID" value="NZ_JAJGAK010000001.1"/>
</dbReference>
<dbReference type="Gene3D" id="3.40.50.1820">
    <property type="entry name" value="alpha/beta hydrolase"/>
    <property type="match status" value="1"/>
</dbReference>
<gene>
    <name evidence="3" type="ORF">LK996_02110</name>
</gene>
<name>A0ABS8JE41_9GAMM</name>
<dbReference type="Pfam" id="PF07859">
    <property type="entry name" value="Abhydrolase_3"/>
    <property type="match status" value="1"/>
</dbReference>
<keyword evidence="4" id="KW-1185">Reference proteome</keyword>
<dbReference type="InterPro" id="IPR013094">
    <property type="entry name" value="AB_hydrolase_3"/>
</dbReference>
<evidence type="ECO:0000313" key="3">
    <source>
        <dbReference type="EMBL" id="MCC8361878.1"/>
    </source>
</evidence>
<protein>
    <submittedName>
        <fullName evidence="3">Alpha/beta hydrolase</fullName>
    </submittedName>
</protein>
<proteinExistence type="predicted"/>
<feature type="domain" description="Alpha/beta hydrolase fold-3" evidence="2">
    <location>
        <begin position="98"/>
        <end position="304"/>
    </location>
</feature>
<evidence type="ECO:0000256" key="1">
    <source>
        <dbReference type="ARBA" id="ARBA00022801"/>
    </source>
</evidence>
<reference evidence="3" key="1">
    <citation type="submission" date="2021-10" db="EMBL/GenBank/DDBJ databases">
        <authorList>
            <person name="Lyu M."/>
            <person name="Wang X."/>
            <person name="Meng X."/>
            <person name="Xu K."/>
        </authorList>
    </citation>
    <scope>NUCLEOTIDE SEQUENCE</scope>
    <source>
        <strain evidence="3">A6</strain>
    </source>
</reference>
<dbReference type="PANTHER" id="PTHR48081">
    <property type="entry name" value="AB HYDROLASE SUPERFAMILY PROTEIN C4A8.06C"/>
    <property type="match status" value="1"/>
</dbReference>
<dbReference type="EMBL" id="JAJGAK010000001">
    <property type="protein sequence ID" value="MCC8361878.1"/>
    <property type="molecule type" value="Genomic_DNA"/>
</dbReference>
<dbReference type="PANTHER" id="PTHR48081:SF6">
    <property type="entry name" value="PEPTIDASE S9 PROLYL OLIGOPEPTIDASE CATALYTIC DOMAIN-CONTAINING PROTEIN"/>
    <property type="match status" value="1"/>
</dbReference>
<accession>A0ABS8JE41</accession>
<dbReference type="GO" id="GO:0016787">
    <property type="term" value="F:hydrolase activity"/>
    <property type="evidence" value="ECO:0007669"/>
    <property type="project" value="UniProtKB-KW"/>
</dbReference>
<comment type="caution">
    <text evidence="3">The sequence shown here is derived from an EMBL/GenBank/DDBJ whole genome shotgun (WGS) entry which is preliminary data.</text>
</comment>
<dbReference type="SUPFAM" id="SSF53474">
    <property type="entry name" value="alpha/beta-Hydrolases"/>
    <property type="match status" value="1"/>
</dbReference>
<dbReference type="Proteomes" id="UP001165293">
    <property type="component" value="Unassembled WGS sequence"/>
</dbReference>
<organism evidence="3 4">
    <name type="scientific">Noviluteimonas lactosilytica</name>
    <dbReference type="NCBI Taxonomy" id="2888523"/>
    <lineage>
        <taxon>Bacteria</taxon>
        <taxon>Pseudomonadati</taxon>
        <taxon>Pseudomonadota</taxon>
        <taxon>Gammaproteobacteria</taxon>
        <taxon>Lysobacterales</taxon>
        <taxon>Lysobacteraceae</taxon>
        <taxon>Noviluteimonas</taxon>
    </lineage>
</organism>
<evidence type="ECO:0000313" key="4">
    <source>
        <dbReference type="Proteomes" id="UP001165293"/>
    </source>
</evidence>
<sequence>MPKDRPTRSRWRWVLRALVLLVALAVALLVWANVSPWPSTYVIRTVFDAGGRTIARKLAPHVPKQGLAEARDVQYDATDRDAKLDIFHPQGAVPRTTIVWIHGGGHVAGKKEEIANYLRILASKGYGVVGIEYTRAPDAHYPVPVEQANRALGWLSANAPRYGLSRDRFVLAGDSAGAQIAAQLANIVTSPKYARDLSIRPSIDPARLVGAVLFCGPFDAQLTIPQDGGEPSWFIRSVMWAYMGRKDFRSDPRVAGYSVARFVTKDFPPAFISVGNDDPLQAHSYLMADQLRAQGVPVDVLFWPRDHAPALPHEYQFDLDSAEGAEALRRTEAFLAGLK</sequence>
<evidence type="ECO:0000259" key="2">
    <source>
        <dbReference type="Pfam" id="PF07859"/>
    </source>
</evidence>
<dbReference type="InterPro" id="IPR050300">
    <property type="entry name" value="GDXG_lipolytic_enzyme"/>
</dbReference>
<dbReference type="InterPro" id="IPR029058">
    <property type="entry name" value="AB_hydrolase_fold"/>
</dbReference>